<comment type="caution">
    <text evidence="7">The sequence shown here is derived from an EMBL/GenBank/DDBJ whole genome shotgun (WGS) entry which is preliminary data.</text>
</comment>
<dbReference type="PANTHER" id="PTHR34294:SF5">
    <property type="entry name" value="CENTRAL GLYCOLYTIC GENES REGULATOR"/>
    <property type="match status" value="1"/>
</dbReference>
<evidence type="ECO:0000313" key="7">
    <source>
        <dbReference type="EMBL" id="MBC5997077.1"/>
    </source>
</evidence>
<evidence type="ECO:0000256" key="4">
    <source>
        <dbReference type="ARBA" id="ARBA00023163"/>
    </source>
</evidence>
<dbReference type="InterPro" id="IPR036390">
    <property type="entry name" value="WH_DNA-bd_sf"/>
</dbReference>
<dbReference type="Pfam" id="PF21715">
    <property type="entry name" value="CggR_N"/>
    <property type="match status" value="1"/>
</dbReference>
<evidence type="ECO:0000256" key="3">
    <source>
        <dbReference type="ARBA" id="ARBA00023125"/>
    </source>
</evidence>
<evidence type="ECO:0000259" key="6">
    <source>
        <dbReference type="Pfam" id="PF21715"/>
    </source>
</evidence>
<dbReference type="InterPro" id="IPR048715">
    <property type="entry name" value="CggR_N"/>
</dbReference>
<dbReference type="Pfam" id="PF04198">
    <property type="entry name" value="Sugar-bind"/>
    <property type="match status" value="1"/>
</dbReference>
<dbReference type="Gene3D" id="1.10.10.10">
    <property type="entry name" value="Winged helix-like DNA-binding domain superfamily/Winged helix DNA-binding domain"/>
    <property type="match status" value="1"/>
</dbReference>
<organism evidence="7 8">
    <name type="scientific">Romboutsia faecis</name>
    <dbReference type="NCBI Taxonomy" id="2764597"/>
    <lineage>
        <taxon>Bacteria</taxon>
        <taxon>Bacillati</taxon>
        <taxon>Bacillota</taxon>
        <taxon>Clostridia</taxon>
        <taxon>Peptostreptococcales</taxon>
        <taxon>Peptostreptococcaceae</taxon>
        <taxon>Romboutsia</taxon>
    </lineage>
</organism>
<evidence type="ECO:0000259" key="5">
    <source>
        <dbReference type="Pfam" id="PF04198"/>
    </source>
</evidence>
<comment type="similarity">
    <text evidence="1">Belongs to the SorC transcriptional regulatory family.</text>
</comment>
<reference evidence="7 8" key="1">
    <citation type="submission" date="2020-08" db="EMBL/GenBank/DDBJ databases">
        <authorList>
            <person name="Liu C."/>
            <person name="Sun Q."/>
        </authorList>
    </citation>
    <scope>NUCLEOTIDE SEQUENCE [LARGE SCALE GENOMIC DNA]</scope>
    <source>
        <strain evidence="7 8">NSJ-18</strain>
    </source>
</reference>
<evidence type="ECO:0000256" key="1">
    <source>
        <dbReference type="ARBA" id="ARBA00010466"/>
    </source>
</evidence>
<keyword evidence="4" id="KW-0804">Transcription</keyword>
<feature type="domain" description="CggR N-terminal DNA binding" evidence="6">
    <location>
        <begin position="19"/>
        <end position="88"/>
    </location>
</feature>
<keyword evidence="3" id="KW-0238">DNA-binding</keyword>
<keyword evidence="2" id="KW-0805">Transcription regulation</keyword>
<accession>A0ABR7JQ77</accession>
<dbReference type="RefSeq" id="WP_153972193.1">
    <property type="nucleotide sequence ID" value="NZ_JACRWE010000004.1"/>
</dbReference>
<dbReference type="Gene3D" id="3.40.50.1360">
    <property type="match status" value="1"/>
</dbReference>
<gene>
    <name evidence="7" type="ORF">H8923_09910</name>
</gene>
<dbReference type="InterPro" id="IPR051054">
    <property type="entry name" value="SorC_transcr_regulators"/>
</dbReference>
<name>A0ABR7JQ77_9FIRM</name>
<dbReference type="SUPFAM" id="SSF46785">
    <property type="entry name" value="Winged helix' DNA-binding domain"/>
    <property type="match status" value="1"/>
</dbReference>
<evidence type="ECO:0000256" key="2">
    <source>
        <dbReference type="ARBA" id="ARBA00023015"/>
    </source>
</evidence>
<dbReference type="EMBL" id="JACRWE010000004">
    <property type="protein sequence ID" value="MBC5997077.1"/>
    <property type="molecule type" value="Genomic_DNA"/>
</dbReference>
<proteinExistence type="inferred from homology"/>
<dbReference type="Proteomes" id="UP000609849">
    <property type="component" value="Unassembled WGS sequence"/>
</dbReference>
<dbReference type="InterPro" id="IPR007324">
    <property type="entry name" value="Sugar-bd_dom_put"/>
</dbReference>
<dbReference type="PANTHER" id="PTHR34294">
    <property type="entry name" value="TRANSCRIPTIONAL REGULATOR-RELATED"/>
    <property type="match status" value="1"/>
</dbReference>
<dbReference type="InterPro" id="IPR036388">
    <property type="entry name" value="WH-like_DNA-bd_sf"/>
</dbReference>
<keyword evidence="8" id="KW-1185">Reference proteome</keyword>
<evidence type="ECO:0000313" key="8">
    <source>
        <dbReference type="Proteomes" id="UP000609849"/>
    </source>
</evidence>
<sequence>MKDLIKFQKKLIPQVVELMERRYSILRQISLSEPVGRRTLSSILDISERIIRSETEFLKEQGLINVAGSGMTISLEGEELLDDLKDTMNYVTGLSKLQDKVKEKLGVKKVLLVPGSFDKNESILYDIAKCGADYFLQVLKPEDVVSITGGSTMLEFSKALKTDKKYNNVTVVPARGSMGKIVETQTSNIVSIISKKLSSHYKLLNIPDELSEEAKNSLIQEPEIKSTLEHIEKTDILVFGIGRADEMARRRKLSDDQVEEIISKGAVCEAFGYYFNKDGEIVYKLNTVGIDLNTVNNVRETIAVFGGTTKVEACIAISKVDKNIVLVTDEESACKILESI</sequence>
<dbReference type="SUPFAM" id="SSF100950">
    <property type="entry name" value="NagB/RpiA/CoA transferase-like"/>
    <property type="match status" value="1"/>
</dbReference>
<protein>
    <submittedName>
        <fullName evidence="7">Transcriptional regulator</fullName>
    </submittedName>
</protein>
<feature type="domain" description="Sugar-binding" evidence="5">
    <location>
        <begin position="91"/>
        <end position="338"/>
    </location>
</feature>
<dbReference type="InterPro" id="IPR037171">
    <property type="entry name" value="NagB/RpiA_transferase-like"/>
</dbReference>